<keyword evidence="2" id="KW-1185">Reference proteome</keyword>
<protein>
    <submittedName>
        <fullName evidence="1">Uncharacterized protein</fullName>
    </submittedName>
</protein>
<dbReference type="CTD" id="34700615"/>
<reference evidence="1 2" key="1">
    <citation type="journal article" date="1998" name="Science">
        <title>Genome sequence of the nematode C. elegans: a platform for investigating biology.</title>
        <authorList>
            <consortium name="The C. elegans sequencing consortium"/>
            <person name="Sulson J.E."/>
            <person name="Waterston R."/>
        </authorList>
    </citation>
    <scope>NUCLEOTIDE SEQUENCE [LARGE SCALE GENOMIC DNA]</scope>
    <source>
        <strain evidence="1 2">Bristol N2</strain>
    </source>
</reference>
<dbReference type="EMBL" id="BX284601">
    <property type="protein sequence ID" value="SOF58710.1"/>
    <property type="molecule type" value="Genomic_DNA"/>
</dbReference>
<proteinExistence type="predicted"/>
<gene>
    <name evidence="1 3" type="ORF">C35E7.12</name>
    <name evidence="1" type="ORF">CELE_C35E7.12</name>
</gene>
<dbReference type="KEGG" id="cel:CELE_C35E7.12"/>
<sequence length="41" mass="4459">MSLDFSEVNQDVDFGLKSCGSLCVVYTVGIAKTSFLNPLFL</sequence>
<dbReference type="Bgee" id="WBGene00271779">
    <property type="expression patterns" value="Expressed in larva and 2 other cell types or tissues"/>
</dbReference>
<name>A0A2C9C2M9_CAEEL</name>
<dbReference type="AlphaFoldDB" id="A0A2C9C2M9"/>
<dbReference type="GeneID" id="34700615"/>
<organism evidence="1 2">
    <name type="scientific">Caenorhabditis elegans</name>
    <dbReference type="NCBI Taxonomy" id="6239"/>
    <lineage>
        <taxon>Eukaryota</taxon>
        <taxon>Metazoa</taxon>
        <taxon>Ecdysozoa</taxon>
        <taxon>Nematoda</taxon>
        <taxon>Chromadorea</taxon>
        <taxon>Rhabditida</taxon>
        <taxon>Rhabditina</taxon>
        <taxon>Rhabditomorpha</taxon>
        <taxon>Rhabditoidea</taxon>
        <taxon>Rhabditidae</taxon>
        <taxon>Peloderinae</taxon>
        <taxon>Caenorhabditis</taxon>
    </lineage>
</organism>
<dbReference type="Proteomes" id="UP000001940">
    <property type="component" value="Chromosome I"/>
</dbReference>
<dbReference type="AGR" id="WB:WBGene00271779"/>
<dbReference type="InParanoid" id="A0A2C9C2M9"/>
<dbReference type="RefSeq" id="NP_001368660.1">
    <property type="nucleotide sequence ID" value="NM_001381211.1"/>
</dbReference>
<dbReference type="WormBase" id="C35E7.12">
    <property type="protein sequence ID" value="CE52219"/>
    <property type="gene ID" value="WBGene00271779"/>
</dbReference>
<evidence type="ECO:0000313" key="3">
    <source>
        <dbReference type="WormBase" id="C35E7.12"/>
    </source>
</evidence>
<accession>A0A2C9C2M9</accession>
<evidence type="ECO:0000313" key="1">
    <source>
        <dbReference type="EMBL" id="SOF58710.1"/>
    </source>
</evidence>
<evidence type="ECO:0000313" key="2">
    <source>
        <dbReference type="Proteomes" id="UP000001940"/>
    </source>
</evidence>